<feature type="compositionally biased region" description="Polar residues" evidence="1">
    <location>
        <begin position="425"/>
        <end position="440"/>
    </location>
</feature>
<organism evidence="2 3">
    <name type="scientific">Virgisporangium aurantiacum</name>
    <dbReference type="NCBI Taxonomy" id="175570"/>
    <lineage>
        <taxon>Bacteria</taxon>
        <taxon>Bacillati</taxon>
        <taxon>Actinomycetota</taxon>
        <taxon>Actinomycetes</taxon>
        <taxon>Micromonosporales</taxon>
        <taxon>Micromonosporaceae</taxon>
        <taxon>Virgisporangium</taxon>
    </lineage>
</organism>
<protein>
    <recommendedName>
        <fullName evidence="4">HEXXH motif-containing protein</fullName>
    </recommendedName>
</protein>
<dbReference type="AlphaFoldDB" id="A0A8J3Z784"/>
<name>A0A8J3Z784_9ACTN</name>
<reference evidence="2" key="1">
    <citation type="submission" date="2021-01" db="EMBL/GenBank/DDBJ databases">
        <title>Whole genome shotgun sequence of Virgisporangium aurantiacum NBRC 16421.</title>
        <authorList>
            <person name="Komaki H."/>
            <person name="Tamura T."/>
        </authorList>
    </citation>
    <scope>NUCLEOTIDE SEQUENCE</scope>
    <source>
        <strain evidence="2">NBRC 16421</strain>
    </source>
</reference>
<evidence type="ECO:0000313" key="2">
    <source>
        <dbReference type="EMBL" id="GIJ56168.1"/>
    </source>
</evidence>
<gene>
    <name evidence="2" type="ORF">Vau01_036840</name>
</gene>
<dbReference type="EMBL" id="BOPG01000023">
    <property type="protein sequence ID" value="GIJ56168.1"/>
    <property type="molecule type" value="Genomic_DNA"/>
</dbReference>
<sequence>MIQFHRVPADRLAALASGLGGPASVSELAVAQNSKRLLLLRHLVEAARLGEGRSAEDVLVRADRNDRRVVAELISDPLVGAWTAQTVRRLVGRQASVDSDLRQLGALAAASAIRTGQDARLQAWAIGGGVTLPTLGTALVGADGPVVIDVSDGVASIAGPARTVRVAADDRHWMPLRRLSAQHDDLAVTVNLEDCSPYRNSYHAPPVGRLGPDELQWWRQLFADAWSLLVRLLRRRAAEMSAGLRTLIPLALADGDMARSGTARDMFGALALTRPTSAPDLAITLVHEFQHSKLSGLLELVRLTRPDSAELHFAPWRVDPRPTAGLLQGVYAFLGIADAWHGLRAAPELALQATREFAIARRQVDAGLAALEGSRELTTEGREFVAGLRGAAERLLAEPVPDEDEDASRRALEICRRAWEERSRVSGNPTVAQAVSSPETASRRTAAA</sequence>
<evidence type="ECO:0000256" key="1">
    <source>
        <dbReference type="SAM" id="MobiDB-lite"/>
    </source>
</evidence>
<dbReference type="InterPro" id="IPR026337">
    <property type="entry name" value="AKG_HExxH"/>
</dbReference>
<evidence type="ECO:0008006" key="4">
    <source>
        <dbReference type="Google" id="ProtNLM"/>
    </source>
</evidence>
<proteinExistence type="predicted"/>
<feature type="region of interest" description="Disordered" evidence="1">
    <location>
        <begin position="421"/>
        <end position="448"/>
    </location>
</feature>
<evidence type="ECO:0000313" key="3">
    <source>
        <dbReference type="Proteomes" id="UP000612585"/>
    </source>
</evidence>
<keyword evidence="3" id="KW-1185">Reference proteome</keyword>
<comment type="caution">
    <text evidence="2">The sequence shown here is derived from an EMBL/GenBank/DDBJ whole genome shotgun (WGS) entry which is preliminary data.</text>
</comment>
<accession>A0A8J3Z784</accession>
<dbReference type="Proteomes" id="UP000612585">
    <property type="component" value="Unassembled WGS sequence"/>
</dbReference>
<dbReference type="NCBIfam" id="TIGR04267">
    <property type="entry name" value="mod_HExxH"/>
    <property type="match status" value="1"/>
</dbReference>